<dbReference type="Gene3D" id="1.10.274.30">
    <property type="entry name" value="MRG domain"/>
    <property type="match status" value="1"/>
</dbReference>
<feature type="compositionally biased region" description="Basic and acidic residues" evidence="8">
    <location>
        <begin position="109"/>
        <end position="132"/>
    </location>
</feature>
<dbReference type="Pfam" id="PF22732">
    <property type="entry name" value="MSL3_chromo-like"/>
    <property type="match status" value="1"/>
</dbReference>
<dbReference type="Proteomes" id="UP000759537">
    <property type="component" value="Unassembled WGS sequence"/>
</dbReference>
<dbReference type="OrthoDB" id="124855at2759"/>
<dbReference type="InterPro" id="IPR026541">
    <property type="entry name" value="MRG_dom"/>
</dbReference>
<feature type="compositionally biased region" description="Low complexity" evidence="8">
    <location>
        <begin position="88"/>
        <end position="103"/>
    </location>
</feature>
<dbReference type="Gene3D" id="2.30.30.140">
    <property type="match status" value="1"/>
</dbReference>
<dbReference type="EMBL" id="WHVB01000008">
    <property type="protein sequence ID" value="KAF8480012.1"/>
    <property type="molecule type" value="Genomic_DNA"/>
</dbReference>
<evidence type="ECO:0000259" key="10">
    <source>
        <dbReference type="Pfam" id="PF22732"/>
    </source>
</evidence>
<evidence type="ECO:0000313" key="11">
    <source>
        <dbReference type="EMBL" id="KAF8480012.1"/>
    </source>
</evidence>
<evidence type="ECO:0000259" key="9">
    <source>
        <dbReference type="Pfam" id="PF05712"/>
    </source>
</evidence>
<dbReference type="Pfam" id="PF05712">
    <property type="entry name" value="MRG"/>
    <property type="match status" value="1"/>
</dbReference>
<dbReference type="SUPFAM" id="SSF54160">
    <property type="entry name" value="Chromo domain-like"/>
    <property type="match status" value="1"/>
</dbReference>
<keyword evidence="5" id="KW-0805">Transcription regulation</keyword>
<evidence type="ECO:0000256" key="2">
    <source>
        <dbReference type="ARBA" id="ARBA00009093"/>
    </source>
</evidence>
<gene>
    <name evidence="11" type="ORF">DFH94DRAFT_739712</name>
</gene>
<evidence type="ECO:0000256" key="6">
    <source>
        <dbReference type="ARBA" id="ARBA00023163"/>
    </source>
</evidence>
<evidence type="ECO:0000256" key="1">
    <source>
        <dbReference type="ARBA" id="ARBA00004123"/>
    </source>
</evidence>
<reference evidence="11" key="2">
    <citation type="journal article" date="2020" name="Nat. Commun.">
        <title>Large-scale genome sequencing of mycorrhizal fungi provides insights into the early evolution of symbiotic traits.</title>
        <authorList>
            <person name="Miyauchi S."/>
            <person name="Kiss E."/>
            <person name="Kuo A."/>
            <person name="Drula E."/>
            <person name="Kohler A."/>
            <person name="Sanchez-Garcia M."/>
            <person name="Morin E."/>
            <person name="Andreopoulos B."/>
            <person name="Barry K.W."/>
            <person name="Bonito G."/>
            <person name="Buee M."/>
            <person name="Carver A."/>
            <person name="Chen C."/>
            <person name="Cichocki N."/>
            <person name="Clum A."/>
            <person name="Culley D."/>
            <person name="Crous P.W."/>
            <person name="Fauchery L."/>
            <person name="Girlanda M."/>
            <person name="Hayes R.D."/>
            <person name="Keri Z."/>
            <person name="LaButti K."/>
            <person name="Lipzen A."/>
            <person name="Lombard V."/>
            <person name="Magnuson J."/>
            <person name="Maillard F."/>
            <person name="Murat C."/>
            <person name="Nolan M."/>
            <person name="Ohm R.A."/>
            <person name="Pangilinan J."/>
            <person name="Pereira M.F."/>
            <person name="Perotto S."/>
            <person name="Peter M."/>
            <person name="Pfister S."/>
            <person name="Riley R."/>
            <person name="Sitrit Y."/>
            <person name="Stielow J.B."/>
            <person name="Szollosi G."/>
            <person name="Zifcakova L."/>
            <person name="Stursova M."/>
            <person name="Spatafora J.W."/>
            <person name="Tedersoo L."/>
            <person name="Vaario L.M."/>
            <person name="Yamada A."/>
            <person name="Yan M."/>
            <person name="Wang P."/>
            <person name="Xu J."/>
            <person name="Bruns T."/>
            <person name="Baldrian P."/>
            <person name="Vilgalys R."/>
            <person name="Dunand C."/>
            <person name="Henrissat B."/>
            <person name="Grigoriev I.V."/>
            <person name="Hibbett D."/>
            <person name="Nagy L.G."/>
            <person name="Martin F.M."/>
        </authorList>
    </citation>
    <scope>NUCLEOTIDE SEQUENCE</scope>
    <source>
        <strain evidence="11">Prilba</strain>
    </source>
</reference>
<dbReference type="PANTHER" id="PTHR10880">
    <property type="entry name" value="MORTALITY FACTOR 4-LIKE PROTEIN"/>
    <property type="match status" value="1"/>
</dbReference>
<accession>A0A9P5MVN1</accession>
<protein>
    <recommendedName>
        <fullName evidence="3">Chromatin modification-related protein EAF3</fullName>
    </recommendedName>
</protein>
<comment type="similarity">
    <text evidence="2">Belongs to the MRG family.</text>
</comment>
<evidence type="ECO:0000256" key="4">
    <source>
        <dbReference type="ARBA" id="ARBA00022853"/>
    </source>
</evidence>
<dbReference type="AlphaFoldDB" id="A0A9P5MVN1"/>
<evidence type="ECO:0000256" key="8">
    <source>
        <dbReference type="SAM" id="MobiDB-lite"/>
    </source>
</evidence>
<keyword evidence="4" id="KW-0156">Chromatin regulator</keyword>
<dbReference type="PIRSF" id="PIRSF038133">
    <property type="entry name" value="HAT_Nua4_EAF3/MRG15"/>
    <property type="match status" value="1"/>
</dbReference>
<dbReference type="GO" id="GO:0006325">
    <property type="term" value="P:chromatin organization"/>
    <property type="evidence" value="ECO:0007669"/>
    <property type="project" value="UniProtKB-KW"/>
</dbReference>
<feature type="region of interest" description="Disordered" evidence="8">
    <location>
        <begin position="88"/>
        <end position="132"/>
    </location>
</feature>
<dbReference type="PANTHER" id="PTHR10880:SF15">
    <property type="entry name" value="MSL COMPLEX SUBUNIT 3"/>
    <property type="match status" value="1"/>
</dbReference>
<evidence type="ECO:0000256" key="7">
    <source>
        <dbReference type="ARBA" id="ARBA00023242"/>
    </source>
</evidence>
<evidence type="ECO:0000256" key="3">
    <source>
        <dbReference type="ARBA" id="ARBA00018505"/>
    </source>
</evidence>
<dbReference type="GO" id="GO:0035267">
    <property type="term" value="C:NuA4 histone acetyltransferase complex"/>
    <property type="evidence" value="ECO:0007669"/>
    <property type="project" value="TreeGrafter"/>
</dbReference>
<evidence type="ECO:0000313" key="12">
    <source>
        <dbReference type="Proteomes" id="UP000759537"/>
    </source>
</evidence>
<dbReference type="InterPro" id="IPR008676">
    <property type="entry name" value="MRG"/>
</dbReference>
<proteinExistence type="inferred from homology"/>
<organism evidence="11 12">
    <name type="scientific">Russula ochroleuca</name>
    <dbReference type="NCBI Taxonomy" id="152965"/>
    <lineage>
        <taxon>Eukaryota</taxon>
        <taxon>Fungi</taxon>
        <taxon>Dikarya</taxon>
        <taxon>Basidiomycota</taxon>
        <taxon>Agaricomycotina</taxon>
        <taxon>Agaricomycetes</taxon>
        <taxon>Russulales</taxon>
        <taxon>Russulaceae</taxon>
        <taxon>Russula</taxon>
    </lineage>
</organism>
<dbReference type="InterPro" id="IPR038217">
    <property type="entry name" value="MRG_C_sf"/>
</dbReference>
<feature type="domain" description="MSL3 chromodomain-like" evidence="10">
    <location>
        <begin position="6"/>
        <end position="80"/>
    </location>
</feature>
<feature type="domain" description="MRG" evidence="9">
    <location>
        <begin position="119"/>
        <end position="298"/>
    </location>
</feature>
<evidence type="ECO:0000256" key="5">
    <source>
        <dbReference type="ARBA" id="ARBA00023015"/>
    </source>
</evidence>
<dbReference type="GO" id="GO:0006355">
    <property type="term" value="P:regulation of DNA-templated transcription"/>
    <property type="evidence" value="ECO:0007669"/>
    <property type="project" value="InterPro"/>
</dbReference>
<name>A0A9P5MVN1_9AGAM</name>
<dbReference type="InterPro" id="IPR016197">
    <property type="entry name" value="Chromo-like_dom_sf"/>
</dbReference>
<dbReference type="PROSITE" id="PS51640">
    <property type="entry name" value="MRG"/>
    <property type="match status" value="1"/>
</dbReference>
<sequence>MSTPSFAVNERVLCYHGPLVYEAKVLKCEIWDETNTKLDTVGPHHLVHYKGWKQTWDEWVPTVRLLKFNEANLALQKDLSRAQAAATSASASASKTATSARGAQSGGGRRKEGGRGTKRGREDDDGTRRPEMRLAVPDTLKVLLVDDWEAVTKNSQLVTLPRSPTVAEILEEFEQHVHNNPPSNLRDPQVVLPTIVSGLKVYFDKALGSNLLYRFERPQYADIRKRYVTGPTVQVNQEREMSAIYGAEHLLRMIVSLPLMVAGSTMDPESVGLVRDYVTELMMYMMNERHRLFQHEYDSASLQYQNISRS</sequence>
<keyword evidence="12" id="KW-1185">Reference proteome</keyword>
<dbReference type="GO" id="GO:0032221">
    <property type="term" value="C:Rpd3S complex"/>
    <property type="evidence" value="ECO:0007669"/>
    <property type="project" value="TreeGrafter"/>
</dbReference>
<dbReference type="InterPro" id="IPR053820">
    <property type="entry name" value="MSL3_chromo-like"/>
</dbReference>
<keyword evidence="7" id="KW-0539">Nucleus</keyword>
<reference evidence="11" key="1">
    <citation type="submission" date="2019-10" db="EMBL/GenBank/DDBJ databases">
        <authorList>
            <consortium name="DOE Joint Genome Institute"/>
            <person name="Kuo A."/>
            <person name="Miyauchi S."/>
            <person name="Kiss E."/>
            <person name="Drula E."/>
            <person name="Kohler A."/>
            <person name="Sanchez-Garcia M."/>
            <person name="Andreopoulos B."/>
            <person name="Barry K.W."/>
            <person name="Bonito G."/>
            <person name="Buee M."/>
            <person name="Carver A."/>
            <person name="Chen C."/>
            <person name="Cichocki N."/>
            <person name="Clum A."/>
            <person name="Culley D."/>
            <person name="Crous P.W."/>
            <person name="Fauchery L."/>
            <person name="Girlanda M."/>
            <person name="Hayes R."/>
            <person name="Keri Z."/>
            <person name="LaButti K."/>
            <person name="Lipzen A."/>
            <person name="Lombard V."/>
            <person name="Magnuson J."/>
            <person name="Maillard F."/>
            <person name="Morin E."/>
            <person name="Murat C."/>
            <person name="Nolan M."/>
            <person name="Ohm R."/>
            <person name="Pangilinan J."/>
            <person name="Pereira M."/>
            <person name="Perotto S."/>
            <person name="Peter M."/>
            <person name="Riley R."/>
            <person name="Sitrit Y."/>
            <person name="Stielow B."/>
            <person name="Szollosi G."/>
            <person name="Zifcakova L."/>
            <person name="Stursova M."/>
            <person name="Spatafora J.W."/>
            <person name="Tedersoo L."/>
            <person name="Vaario L.-M."/>
            <person name="Yamada A."/>
            <person name="Yan M."/>
            <person name="Wang P."/>
            <person name="Xu J."/>
            <person name="Bruns T."/>
            <person name="Baldrian P."/>
            <person name="Vilgalys R."/>
            <person name="Henrissat B."/>
            <person name="Grigoriev I.V."/>
            <person name="Hibbett D."/>
            <person name="Nagy L.G."/>
            <person name="Martin F.M."/>
        </authorList>
    </citation>
    <scope>NUCLEOTIDE SEQUENCE</scope>
    <source>
        <strain evidence="11">Prilba</strain>
    </source>
</reference>
<comment type="subcellular location">
    <subcellularLocation>
        <location evidence="1">Nucleus</location>
    </subcellularLocation>
</comment>
<comment type="caution">
    <text evidence="11">The sequence shown here is derived from an EMBL/GenBank/DDBJ whole genome shotgun (WGS) entry which is preliminary data.</text>
</comment>
<keyword evidence="6" id="KW-0804">Transcription</keyword>